<dbReference type="RefSeq" id="XP_021858091.2">
    <property type="nucleotide sequence ID" value="XM_022002399.2"/>
</dbReference>
<dbReference type="InterPro" id="IPR051304">
    <property type="entry name" value="SCF_F-box_domain"/>
</dbReference>
<dbReference type="Proteomes" id="UP000813463">
    <property type="component" value="Chromosome 5"/>
</dbReference>
<dbReference type="InterPro" id="IPR036047">
    <property type="entry name" value="F-box-like_dom_sf"/>
</dbReference>
<evidence type="ECO:0000259" key="1">
    <source>
        <dbReference type="Pfam" id="PF00646"/>
    </source>
</evidence>
<accession>A0A9R0IZ92</accession>
<dbReference type="AlphaFoldDB" id="A0A9R0IZ92"/>
<keyword evidence="3" id="KW-1185">Reference proteome</keyword>
<protein>
    <submittedName>
        <fullName evidence="4 5">F-box protein SKIP23</fullName>
    </submittedName>
</protein>
<evidence type="ECO:0000313" key="5">
    <source>
        <dbReference type="RefSeq" id="XP_056684610.1"/>
    </source>
</evidence>
<dbReference type="PANTHER" id="PTHR47123">
    <property type="entry name" value="F-BOX PROTEIN SKIP23"/>
    <property type="match status" value="1"/>
</dbReference>
<evidence type="ECO:0000313" key="3">
    <source>
        <dbReference type="Proteomes" id="UP000813463"/>
    </source>
</evidence>
<dbReference type="SUPFAM" id="SSF81383">
    <property type="entry name" value="F-box domain"/>
    <property type="match status" value="1"/>
</dbReference>
<sequence length="601" mass="68365">MGERKGNVKIKRWKVDWSNLPEQALSRIIYYLDYGYDHSRFRAVCKNWRSSSDPPDCLLYYNLPLKIPTHSPVFKSSTHPVFLMYGEFCLIQPLHDSSKSFFVFVEELTPGKLRLLHPITGIPFHNISTSINLFDFQLDYPFYSTNICFANGDQNVFNSNGLSFWSNHPVKTKVLPFLGVDDEADILGSGMESSDEYSENYTGWVGIMVLLLDQGGKLGSLKFNGEWKFVDYGPDILFDDMVYFKGNICAIDRQGRTYLINGPESRVIETISKPLCLIYASDCRKLLMSFDNKLHMIVREIQKFRVFELDEVNHRWERVTLGDSILFISNIRSFMFDAKEFPGCEGKGNCILFPTNSFPCYSSADNDLFKGASRNLEIGVFYLDQDCSQHLSTYPYLSVLFTPPSWLFTDSTSPTCATKKSGGTHIKSNLVPPTFCQNIIDLDLNPMIGNEKGASVEKFQATSPDLIQVLQKLWDKYGNIIEGHAIRSDVLLKCALEELAKMIIILQQNTQKTLNSSQVENLQSTLADLQTLNFRVEWLVPIVAKASKSLQIREKIDTITKLEATRSKLVAELREVEEKILIEQNMIAAYGEIDSPLLILD</sequence>
<dbReference type="GO" id="GO:0016567">
    <property type="term" value="P:protein ubiquitination"/>
    <property type="evidence" value="ECO:0000318"/>
    <property type="project" value="GO_Central"/>
</dbReference>
<dbReference type="Gene3D" id="1.20.1280.50">
    <property type="match status" value="1"/>
</dbReference>
<feature type="domain" description="KIB1-4 beta-propeller" evidence="2">
    <location>
        <begin position="96"/>
        <end position="374"/>
    </location>
</feature>
<dbReference type="PANTHER" id="PTHR47123:SF6">
    <property type="entry name" value="F-BOX PROTEIN SKIP23-LIKE ISOFORM X1"/>
    <property type="match status" value="1"/>
</dbReference>
<dbReference type="InterPro" id="IPR001810">
    <property type="entry name" value="F-box_dom"/>
</dbReference>
<dbReference type="Pfam" id="PF03478">
    <property type="entry name" value="Beta-prop_KIB1-4"/>
    <property type="match status" value="1"/>
</dbReference>
<proteinExistence type="predicted"/>
<dbReference type="Pfam" id="PF00646">
    <property type="entry name" value="F-box"/>
    <property type="match status" value="1"/>
</dbReference>
<dbReference type="InterPro" id="IPR005174">
    <property type="entry name" value="KIB1-4_b-propeller"/>
</dbReference>
<name>A0A9R0IZ92_SPIOL</name>
<dbReference type="GeneID" id="110797300"/>
<feature type="domain" description="F-box" evidence="1">
    <location>
        <begin position="17"/>
        <end position="53"/>
    </location>
</feature>
<dbReference type="Pfam" id="PF05278">
    <property type="entry name" value="PEARLI-4"/>
    <property type="match status" value="1"/>
</dbReference>
<dbReference type="InterPro" id="IPR007942">
    <property type="entry name" value="PLipase-like"/>
</dbReference>
<reference evidence="4 5" key="2">
    <citation type="submission" date="2025-05" db="UniProtKB">
        <authorList>
            <consortium name="RefSeq"/>
        </authorList>
    </citation>
    <scope>IDENTIFICATION</scope>
    <source>
        <tissue evidence="4 5">Leaf</tissue>
    </source>
</reference>
<dbReference type="KEGG" id="soe:110797300"/>
<reference evidence="3" key="1">
    <citation type="journal article" date="2021" name="Nat. Commun.">
        <title>Genomic analyses provide insights into spinach domestication and the genetic basis of agronomic traits.</title>
        <authorList>
            <person name="Cai X."/>
            <person name="Sun X."/>
            <person name="Xu C."/>
            <person name="Sun H."/>
            <person name="Wang X."/>
            <person name="Ge C."/>
            <person name="Zhang Z."/>
            <person name="Wang Q."/>
            <person name="Fei Z."/>
            <person name="Jiao C."/>
            <person name="Wang Q."/>
        </authorList>
    </citation>
    <scope>NUCLEOTIDE SEQUENCE [LARGE SCALE GENOMIC DNA]</scope>
    <source>
        <strain evidence="3">cv. Varoflay</strain>
    </source>
</reference>
<evidence type="ECO:0000313" key="4">
    <source>
        <dbReference type="RefSeq" id="XP_021858091.2"/>
    </source>
</evidence>
<gene>
    <name evidence="4 5" type="primary">LOC110797300</name>
</gene>
<dbReference type="RefSeq" id="XP_056684610.1">
    <property type="nucleotide sequence ID" value="XM_056828632.1"/>
</dbReference>
<evidence type="ECO:0000259" key="2">
    <source>
        <dbReference type="Pfam" id="PF03478"/>
    </source>
</evidence>
<organism evidence="3 4">
    <name type="scientific">Spinacia oleracea</name>
    <name type="common">Spinach</name>
    <dbReference type="NCBI Taxonomy" id="3562"/>
    <lineage>
        <taxon>Eukaryota</taxon>
        <taxon>Viridiplantae</taxon>
        <taxon>Streptophyta</taxon>
        <taxon>Embryophyta</taxon>
        <taxon>Tracheophyta</taxon>
        <taxon>Spermatophyta</taxon>
        <taxon>Magnoliopsida</taxon>
        <taxon>eudicotyledons</taxon>
        <taxon>Gunneridae</taxon>
        <taxon>Pentapetalae</taxon>
        <taxon>Caryophyllales</taxon>
        <taxon>Chenopodiaceae</taxon>
        <taxon>Chenopodioideae</taxon>
        <taxon>Anserineae</taxon>
        <taxon>Spinacia</taxon>
    </lineage>
</organism>